<sequence>MNYPEYLDYLEQTYEVTLPSLYKQLVKDDMLDMQTGVPNWYQDVFPTLVQNPPFLLVSYEYEQYPPDEMIALSKTICQAKMTAIGFI</sequence>
<gene>
    <name evidence="1" type="ORF">B5J93_01455</name>
    <name evidence="2" type="ORF">NCTC11012_02472</name>
</gene>
<dbReference type="Proteomes" id="UP000254618">
    <property type="component" value="Unassembled WGS sequence"/>
</dbReference>
<dbReference type="EMBL" id="MXAP01000015">
    <property type="protein sequence ID" value="OPH39953.1"/>
    <property type="molecule type" value="Genomic_DNA"/>
</dbReference>
<reference evidence="1 3" key="1">
    <citation type="submission" date="2017-03" db="EMBL/GenBank/DDBJ databases">
        <title>Draft genome sequence of Moraxella equi CCUG 4950T type strain.</title>
        <authorList>
            <person name="Salva-Serra F."/>
            <person name="Engstrom-Jakobsson H."/>
            <person name="Thorell K."/>
            <person name="Jaen-Luchoro D."/>
            <person name="Gonzales-Siles L."/>
            <person name="Karlsson R."/>
            <person name="Yazdan S."/>
            <person name="Boulund F."/>
            <person name="Johnning A."/>
            <person name="Engstrand L."/>
            <person name="Kristiansson E."/>
            <person name="Moore E."/>
        </authorList>
    </citation>
    <scope>NUCLEOTIDE SEQUENCE [LARGE SCALE GENOMIC DNA]</scope>
    <source>
        <strain evidence="1 3">CCUG 4950</strain>
    </source>
</reference>
<proteinExistence type="predicted"/>
<organism evidence="2 4">
    <name type="scientific">Moraxella equi</name>
    <dbReference type="NCBI Taxonomy" id="60442"/>
    <lineage>
        <taxon>Bacteria</taxon>
        <taxon>Pseudomonadati</taxon>
        <taxon>Pseudomonadota</taxon>
        <taxon>Gammaproteobacteria</taxon>
        <taxon>Moraxellales</taxon>
        <taxon>Moraxellaceae</taxon>
        <taxon>Moraxella</taxon>
    </lineage>
</organism>
<protein>
    <recommendedName>
        <fullName evidence="5">SMI1 / KNR4 family</fullName>
    </recommendedName>
</protein>
<evidence type="ECO:0000313" key="1">
    <source>
        <dbReference type="EMBL" id="OPH39953.1"/>
    </source>
</evidence>
<dbReference type="Proteomes" id="UP000190777">
    <property type="component" value="Unassembled WGS sequence"/>
</dbReference>
<accession>A0A378QV81</accession>
<evidence type="ECO:0000313" key="3">
    <source>
        <dbReference type="Proteomes" id="UP000190777"/>
    </source>
</evidence>
<dbReference type="RefSeq" id="WP_079324093.1">
    <property type="nucleotide sequence ID" value="NZ_MXAP01000015.1"/>
</dbReference>
<evidence type="ECO:0000313" key="4">
    <source>
        <dbReference type="Proteomes" id="UP000254618"/>
    </source>
</evidence>
<name>A0A378QV81_9GAMM</name>
<dbReference type="EMBL" id="UGQF01000001">
    <property type="protein sequence ID" value="STZ04204.1"/>
    <property type="molecule type" value="Genomic_DNA"/>
</dbReference>
<reference evidence="2 4" key="2">
    <citation type="submission" date="2018-06" db="EMBL/GenBank/DDBJ databases">
        <authorList>
            <consortium name="Pathogen Informatics"/>
            <person name="Doyle S."/>
        </authorList>
    </citation>
    <scope>NUCLEOTIDE SEQUENCE [LARGE SCALE GENOMIC DNA]</scope>
    <source>
        <strain evidence="2 4">NCTC11012</strain>
    </source>
</reference>
<evidence type="ECO:0000313" key="2">
    <source>
        <dbReference type="EMBL" id="STZ04204.1"/>
    </source>
</evidence>
<keyword evidence="3" id="KW-1185">Reference proteome</keyword>
<evidence type="ECO:0008006" key="5">
    <source>
        <dbReference type="Google" id="ProtNLM"/>
    </source>
</evidence>
<dbReference type="AlphaFoldDB" id="A0A378QV81"/>